<keyword evidence="2" id="KW-0812">Transmembrane</keyword>
<dbReference type="Proteomes" id="UP000485880">
    <property type="component" value="Unassembled WGS sequence"/>
</dbReference>
<evidence type="ECO:0000313" key="4">
    <source>
        <dbReference type="Proteomes" id="UP000485880"/>
    </source>
</evidence>
<accession>A0A8B6M414</accession>
<keyword evidence="4" id="KW-1185">Reference proteome</keyword>
<feature type="region of interest" description="Disordered" evidence="1">
    <location>
        <begin position="1"/>
        <end position="20"/>
    </location>
</feature>
<proteinExistence type="predicted"/>
<feature type="transmembrane region" description="Helical" evidence="2">
    <location>
        <begin position="116"/>
        <end position="134"/>
    </location>
</feature>
<dbReference type="Pfam" id="PF09527">
    <property type="entry name" value="ATPase_gene1"/>
    <property type="match status" value="1"/>
</dbReference>
<evidence type="ECO:0000256" key="2">
    <source>
        <dbReference type="SAM" id="Phobius"/>
    </source>
</evidence>
<keyword evidence="2" id="KW-0472">Membrane</keyword>
<organism evidence="3 4">
    <name type="scientific">Methylocella tundrae</name>
    <dbReference type="NCBI Taxonomy" id="227605"/>
    <lineage>
        <taxon>Bacteria</taxon>
        <taxon>Pseudomonadati</taxon>
        <taxon>Pseudomonadota</taxon>
        <taxon>Alphaproteobacteria</taxon>
        <taxon>Hyphomicrobiales</taxon>
        <taxon>Beijerinckiaceae</taxon>
        <taxon>Methylocella</taxon>
    </lineage>
</organism>
<gene>
    <name evidence="3" type="ORF">MPC4_190070</name>
</gene>
<comment type="caution">
    <text evidence="3">The sequence shown here is derived from an EMBL/GenBank/DDBJ whole genome shotgun (WGS) entry which is preliminary data.</text>
</comment>
<evidence type="ECO:0000256" key="1">
    <source>
        <dbReference type="SAM" id="MobiDB-lite"/>
    </source>
</evidence>
<reference evidence="3 4" key="1">
    <citation type="submission" date="2019-05" db="EMBL/GenBank/DDBJ databases">
        <authorList>
            <person name="Farhan Ul Haque M."/>
        </authorList>
    </citation>
    <scope>NUCLEOTIDE SEQUENCE [LARGE SCALE GENOMIC DNA]</scope>
    <source>
        <strain evidence="3">2</strain>
    </source>
</reference>
<evidence type="ECO:0000313" key="3">
    <source>
        <dbReference type="EMBL" id="VTZ49757.1"/>
    </source>
</evidence>
<protein>
    <submittedName>
        <fullName evidence="3">ATP synthase protein I (Modular protein)</fullName>
    </submittedName>
</protein>
<dbReference type="AlphaFoldDB" id="A0A8B6M414"/>
<feature type="transmembrane region" description="Helical" evidence="2">
    <location>
        <begin position="140"/>
        <end position="161"/>
    </location>
</feature>
<dbReference type="EMBL" id="CABFMQ020000075">
    <property type="protein sequence ID" value="VTZ49757.1"/>
    <property type="molecule type" value="Genomic_DNA"/>
</dbReference>
<keyword evidence="2" id="KW-1133">Transmembrane helix</keyword>
<feature type="region of interest" description="Disordered" evidence="1">
    <location>
        <begin position="41"/>
        <end position="65"/>
    </location>
</feature>
<name>A0A8B6M414_METTU</name>
<dbReference type="InterPro" id="IPR032820">
    <property type="entry name" value="ATPase_put"/>
</dbReference>
<sequence length="172" mass="18545">MFCSRPIPAPPAQNSPPLLAFRSEATYKTLPRLFARRLETEADAVGERDDSRSEDQKRADARFEADQREAAALRSRLDKLSADLGASKDSSAGNGDKDADLTAGSFGGAMSLGFRVLTEFVSAVVVGALIGWQLDKWFGTSPLFLLVLLLLGTAAGFWNVYRIAVKPPGTKP</sequence>